<dbReference type="InterPro" id="IPR016185">
    <property type="entry name" value="PreATP-grasp_dom_sf"/>
</dbReference>
<dbReference type="InterPro" id="IPR020562">
    <property type="entry name" value="PRibGlycinamide_synth_N"/>
</dbReference>
<dbReference type="InterPro" id="IPR001636">
    <property type="entry name" value="SAICAR_synth"/>
</dbReference>
<organism evidence="19 20">
    <name type="scientific">Microthyrium microscopicum</name>
    <dbReference type="NCBI Taxonomy" id="703497"/>
    <lineage>
        <taxon>Eukaryota</taxon>
        <taxon>Fungi</taxon>
        <taxon>Dikarya</taxon>
        <taxon>Ascomycota</taxon>
        <taxon>Pezizomycotina</taxon>
        <taxon>Dothideomycetes</taxon>
        <taxon>Dothideomycetes incertae sedis</taxon>
        <taxon>Microthyriales</taxon>
        <taxon>Microthyriaceae</taxon>
        <taxon>Microthyrium</taxon>
    </lineage>
</organism>
<protein>
    <recommendedName>
        <fullName evidence="14">Glycinamide ribonucleotide synthetase</fullName>
        <ecNumber evidence="4">6.3.2.6</ecNumber>
        <ecNumber evidence="5">6.3.4.13</ecNumber>
    </recommendedName>
    <alternativeName>
        <fullName evidence="15">Phosphoribosylglycinamide synthetase</fullName>
    </alternativeName>
    <alternativeName>
        <fullName evidence="12">SAICAR synthetase</fullName>
    </alternativeName>
</protein>
<evidence type="ECO:0000256" key="9">
    <source>
        <dbReference type="ARBA" id="ARBA00022755"/>
    </source>
</evidence>
<keyword evidence="9" id="KW-0658">Purine biosynthesis</keyword>
<proteinExistence type="inferred from homology"/>
<evidence type="ECO:0000256" key="7">
    <source>
        <dbReference type="ARBA" id="ARBA00022723"/>
    </source>
</evidence>
<dbReference type="SUPFAM" id="SSF56104">
    <property type="entry name" value="SAICAR synthase-like"/>
    <property type="match status" value="1"/>
</dbReference>
<evidence type="ECO:0000259" key="18">
    <source>
        <dbReference type="PROSITE" id="PS50975"/>
    </source>
</evidence>
<dbReference type="Gene3D" id="3.30.200.20">
    <property type="entry name" value="Phosphorylase Kinase, domain 1"/>
    <property type="match status" value="1"/>
</dbReference>
<dbReference type="FunFam" id="3.30.1490.20:FF:000006">
    <property type="entry name" value="phosphoribosylamine--glycine ligase, chloroplastic-like"/>
    <property type="match status" value="1"/>
</dbReference>
<dbReference type="FunFam" id="3.40.50.20:FF:000006">
    <property type="entry name" value="Phosphoribosylamine--glycine ligase, chloroplastic"/>
    <property type="match status" value="1"/>
</dbReference>
<dbReference type="Pfam" id="PF02843">
    <property type="entry name" value="GARS_C"/>
    <property type="match status" value="1"/>
</dbReference>
<evidence type="ECO:0000256" key="1">
    <source>
        <dbReference type="ARBA" id="ARBA00004672"/>
    </source>
</evidence>
<evidence type="ECO:0000256" key="8">
    <source>
        <dbReference type="ARBA" id="ARBA00022741"/>
    </source>
</evidence>
<evidence type="ECO:0000256" key="13">
    <source>
        <dbReference type="ARBA" id="ARBA00038345"/>
    </source>
</evidence>
<dbReference type="Gene3D" id="3.30.1490.20">
    <property type="entry name" value="ATP-grasp fold, A domain"/>
    <property type="match status" value="1"/>
</dbReference>
<dbReference type="GO" id="GO:0004641">
    <property type="term" value="F:phosphoribosylformylglycinamidine cyclo-ligase activity"/>
    <property type="evidence" value="ECO:0007669"/>
    <property type="project" value="UniProtKB-EC"/>
</dbReference>
<dbReference type="GO" id="GO:0009113">
    <property type="term" value="P:purine nucleobase biosynthetic process"/>
    <property type="evidence" value="ECO:0007669"/>
    <property type="project" value="InterPro"/>
</dbReference>
<dbReference type="CDD" id="cd01414">
    <property type="entry name" value="SAICAR_synt_Sc"/>
    <property type="match status" value="1"/>
</dbReference>
<dbReference type="FunFam" id="3.30.470.20:FF:000015">
    <property type="entry name" value="Phosphoribosylaminoimidazole-succinocarboxamide synthase"/>
    <property type="match status" value="1"/>
</dbReference>
<keyword evidence="7" id="KW-0479">Metal-binding</keyword>
<evidence type="ECO:0000256" key="11">
    <source>
        <dbReference type="ARBA" id="ARBA00023211"/>
    </source>
</evidence>
<comment type="pathway">
    <text evidence="1">Purine metabolism; IMP biosynthesis via de novo pathway; 5-amino-1-(5-phospho-D-ribosyl)imidazole-4-carboxamide from 5-amino-1-(5-phospho-D-ribosyl)imidazole-4-carboxylate: step 1/2.</text>
</comment>
<dbReference type="FunFam" id="3.30.470.20:FF:000018">
    <property type="entry name" value="Trifunctional purine biosynthetic protein adenosine-3"/>
    <property type="match status" value="1"/>
</dbReference>
<dbReference type="InterPro" id="IPR028923">
    <property type="entry name" value="SAICAR_synt/ADE2_N"/>
</dbReference>
<dbReference type="SUPFAM" id="SSF56059">
    <property type="entry name" value="Glutathione synthetase ATP-binding domain-like"/>
    <property type="match status" value="1"/>
</dbReference>
<feature type="domain" description="ATP-grasp" evidence="18">
    <location>
        <begin position="419"/>
        <end position="627"/>
    </location>
</feature>
<dbReference type="SMART" id="SM01210">
    <property type="entry name" value="GARS_C"/>
    <property type="match status" value="1"/>
</dbReference>
<dbReference type="InterPro" id="IPR020560">
    <property type="entry name" value="PRibGlycinamide_synth_C-dom"/>
</dbReference>
<evidence type="ECO:0000256" key="4">
    <source>
        <dbReference type="ARBA" id="ARBA00012217"/>
    </source>
</evidence>
<dbReference type="SUPFAM" id="SSF52440">
    <property type="entry name" value="PreATP-grasp domain"/>
    <property type="match status" value="1"/>
</dbReference>
<comment type="similarity">
    <text evidence="13">Belongs to the GARS family.</text>
</comment>
<dbReference type="InterPro" id="IPR020559">
    <property type="entry name" value="PRibGlycinamide_synth_CS"/>
</dbReference>
<keyword evidence="6 19" id="KW-0436">Ligase</keyword>
<accession>A0A6A6U3W6</accession>
<dbReference type="NCBIfam" id="NF010568">
    <property type="entry name" value="PRK13961.1"/>
    <property type="match status" value="1"/>
</dbReference>
<evidence type="ECO:0000256" key="10">
    <source>
        <dbReference type="ARBA" id="ARBA00022840"/>
    </source>
</evidence>
<dbReference type="Pfam" id="PF02844">
    <property type="entry name" value="GARS_N"/>
    <property type="match status" value="1"/>
</dbReference>
<dbReference type="SUPFAM" id="SSF51246">
    <property type="entry name" value="Rudiment single hybrid motif"/>
    <property type="match status" value="1"/>
</dbReference>
<keyword evidence="20" id="KW-1185">Reference proteome</keyword>
<evidence type="ECO:0000313" key="20">
    <source>
        <dbReference type="Proteomes" id="UP000799302"/>
    </source>
</evidence>
<evidence type="ECO:0000256" key="5">
    <source>
        <dbReference type="ARBA" id="ARBA00013255"/>
    </source>
</evidence>
<dbReference type="PROSITE" id="PS01058">
    <property type="entry name" value="SAICAR_SYNTHETASE_2"/>
    <property type="match status" value="1"/>
</dbReference>
<dbReference type="UniPathway" id="UPA00074">
    <property type="reaction ID" value="UER00125"/>
</dbReference>
<comment type="pathway">
    <text evidence="2">Purine metabolism; IMP biosynthesis via de novo pathway; N(1)-(5-phospho-D-ribosyl)glycinamide from 5-phospho-alpha-D-ribose 1-diphosphate: step 2/2.</text>
</comment>
<dbReference type="HAMAP" id="MF_00138">
    <property type="entry name" value="GARS"/>
    <property type="match status" value="1"/>
</dbReference>
<dbReference type="Pfam" id="PF01071">
    <property type="entry name" value="GARS_A"/>
    <property type="match status" value="1"/>
</dbReference>
<dbReference type="GO" id="GO:0004637">
    <property type="term" value="F:phosphoribosylamine-glycine ligase activity"/>
    <property type="evidence" value="ECO:0007669"/>
    <property type="project" value="UniProtKB-EC"/>
</dbReference>
<evidence type="ECO:0000256" key="16">
    <source>
        <dbReference type="ARBA" id="ARBA00049057"/>
    </source>
</evidence>
<dbReference type="GO" id="GO:0006189">
    <property type="term" value="P:'de novo' IMP biosynthetic process"/>
    <property type="evidence" value="ECO:0007669"/>
    <property type="project" value="UniProtKB-UniPathway"/>
</dbReference>
<dbReference type="GO" id="GO:0005524">
    <property type="term" value="F:ATP binding"/>
    <property type="evidence" value="ECO:0007669"/>
    <property type="project" value="UniProtKB-UniRule"/>
</dbReference>
<dbReference type="PROSITE" id="PS01057">
    <property type="entry name" value="SAICAR_SYNTHETASE_1"/>
    <property type="match status" value="1"/>
</dbReference>
<evidence type="ECO:0000256" key="17">
    <source>
        <dbReference type="PROSITE-ProRule" id="PRU00409"/>
    </source>
</evidence>
<keyword evidence="8 17" id="KW-0547">Nucleotide-binding</keyword>
<dbReference type="NCBIfam" id="TIGR00081">
    <property type="entry name" value="purC"/>
    <property type="match status" value="1"/>
</dbReference>
<keyword evidence="11" id="KW-0464">Manganese</keyword>
<dbReference type="SMART" id="SM01209">
    <property type="entry name" value="GARS_A"/>
    <property type="match status" value="1"/>
</dbReference>
<reference evidence="19" key="1">
    <citation type="journal article" date="2020" name="Stud. Mycol.">
        <title>101 Dothideomycetes genomes: a test case for predicting lifestyles and emergence of pathogens.</title>
        <authorList>
            <person name="Haridas S."/>
            <person name="Albert R."/>
            <person name="Binder M."/>
            <person name="Bloem J."/>
            <person name="Labutti K."/>
            <person name="Salamov A."/>
            <person name="Andreopoulos B."/>
            <person name="Baker S."/>
            <person name="Barry K."/>
            <person name="Bills G."/>
            <person name="Bluhm B."/>
            <person name="Cannon C."/>
            <person name="Castanera R."/>
            <person name="Culley D."/>
            <person name="Daum C."/>
            <person name="Ezra D."/>
            <person name="Gonzalez J."/>
            <person name="Henrissat B."/>
            <person name="Kuo A."/>
            <person name="Liang C."/>
            <person name="Lipzen A."/>
            <person name="Lutzoni F."/>
            <person name="Magnuson J."/>
            <person name="Mondo S."/>
            <person name="Nolan M."/>
            <person name="Ohm R."/>
            <person name="Pangilinan J."/>
            <person name="Park H.-J."/>
            <person name="Ramirez L."/>
            <person name="Alfaro M."/>
            <person name="Sun H."/>
            <person name="Tritt A."/>
            <person name="Yoshinaga Y."/>
            <person name="Zwiers L.-H."/>
            <person name="Turgeon B."/>
            <person name="Goodwin S."/>
            <person name="Spatafora J."/>
            <person name="Crous P."/>
            <person name="Grigoriev I."/>
        </authorList>
    </citation>
    <scope>NUCLEOTIDE SEQUENCE</scope>
    <source>
        <strain evidence="19">CBS 115976</strain>
    </source>
</reference>
<dbReference type="PROSITE" id="PS50975">
    <property type="entry name" value="ATP_GRASP"/>
    <property type="match status" value="1"/>
</dbReference>
<dbReference type="GO" id="GO:0046872">
    <property type="term" value="F:metal ion binding"/>
    <property type="evidence" value="ECO:0007669"/>
    <property type="project" value="UniProtKB-KW"/>
</dbReference>
<dbReference type="Proteomes" id="UP000799302">
    <property type="component" value="Unassembled WGS sequence"/>
</dbReference>
<name>A0A6A6U3W6_9PEZI</name>
<dbReference type="InterPro" id="IPR000115">
    <property type="entry name" value="PRibGlycinamide_synth"/>
</dbReference>
<dbReference type="PROSITE" id="PS00184">
    <property type="entry name" value="GARS"/>
    <property type="match status" value="1"/>
</dbReference>
<dbReference type="PANTHER" id="PTHR43472">
    <property type="entry name" value="PHOSPHORIBOSYLAMINE--GLYCINE LIGASE"/>
    <property type="match status" value="1"/>
</dbReference>
<dbReference type="Gene3D" id="3.40.50.20">
    <property type="match status" value="1"/>
</dbReference>
<dbReference type="EMBL" id="MU004239">
    <property type="protein sequence ID" value="KAF2665963.1"/>
    <property type="molecule type" value="Genomic_DNA"/>
</dbReference>
<dbReference type="EC" id="6.3.4.13" evidence="5"/>
<dbReference type="InterPro" id="IPR011054">
    <property type="entry name" value="Rudment_hybrid_motif"/>
</dbReference>
<dbReference type="PANTHER" id="PTHR43472:SF1">
    <property type="entry name" value="PHOSPHORIBOSYLAMINE--GLYCINE LIGASE, CHLOROPLASTIC"/>
    <property type="match status" value="1"/>
</dbReference>
<dbReference type="Pfam" id="PF01259">
    <property type="entry name" value="SAICAR_synt"/>
    <property type="match status" value="1"/>
</dbReference>
<dbReference type="InterPro" id="IPR037123">
    <property type="entry name" value="PRibGlycinamide_synth_C_sf"/>
</dbReference>
<dbReference type="Gene3D" id="3.90.600.10">
    <property type="entry name" value="Phosphoribosylglycinamide synthetase, C-terminal domain"/>
    <property type="match status" value="1"/>
</dbReference>
<comment type="similarity">
    <text evidence="3">Belongs to the SAICAR synthetase family.</text>
</comment>
<evidence type="ECO:0000256" key="2">
    <source>
        <dbReference type="ARBA" id="ARBA00005174"/>
    </source>
</evidence>
<dbReference type="InterPro" id="IPR013815">
    <property type="entry name" value="ATP_grasp_subdomain_1"/>
</dbReference>
<dbReference type="InterPro" id="IPR020561">
    <property type="entry name" value="PRibGlycinamid_synth_ATP-grasp"/>
</dbReference>
<dbReference type="OrthoDB" id="2018833at2759"/>
<evidence type="ECO:0000313" key="19">
    <source>
        <dbReference type="EMBL" id="KAF2665963.1"/>
    </source>
</evidence>
<evidence type="ECO:0000256" key="6">
    <source>
        <dbReference type="ARBA" id="ARBA00022598"/>
    </source>
</evidence>
<dbReference type="FunFam" id="3.90.600.10:FF:000001">
    <property type="entry name" value="Trifunctional purine biosynthetic protein adenosine-3"/>
    <property type="match status" value="1"/>
</dbReference>
<dbReference type="HAMAP" id="MF_00137">
    <property type="entry name" value="SAICAR_synth"/>
    <property type="match status" value="1"/>
</dbReference>
<evidence type="ECO:0000256" key="15">
    <source>
        <dbReference type="ARBA" id="ARBA00042864"/>
    </source>
</evidence>
<dbReference type="GO" id="GO:0004639">
    <property type="term" value="F:phosphoribosylaminoimidazolesuccinocarboxamide synthase activity"/>
    <property type="evidence" value="ECO:0007669"/>
    <property type="project" value="UniProtKB-EC"/>
</dbReference>
<dbReference type="EC" id="6.3.2.6" evidence="4"/>
<dbReference type="NCBIfam" id="TIGR00877">
    <property type="entry name" value="purD"/>
    <property type="match status" value="1"/>
</dbReference>
<keyword evidence="10 17" id="KW-0067">ATP-binding</keyword>
<dbReference type="InterPro" id="IPR018236">
    <property type="entry name" value="SAICAR_synthetase_CS"/>
</dbReference>
<dbReference type="InterPro" id="IPR011761">
    <property type="entry name" value="ATP-grasp"/>
</dbReference>
<gene>
    <name evidence="19" type="ORF">BT63DRAFT_427748</name>
</gene>
<evidence type="ECO:0000256" key="14">
    <source>
        <dbReference type="ARBA" id="ARBA00042242"/>
    </source>
</evidence>
<sequence length="732" mass="79499">MAPNQVVVSTDLSKHFKHLSTGKVRELYEVDDSTILFVATDRVSAFDVVLSNGIPDKGALLTRLTAHWFSVLSKAIPDLKTHLLTLDLPAKLAASEDAAAAQDRSMQVRKLKVFPIESIVRGYITGSAWSEYKKTGTVHGMKMPEGLQESEKLEQPIWTPSTKAEVGEKDENISPEQAAGIVGKDYADAIAALSLKLYKTARDYAAERGIIIADTKFEFGLDEATSPPSVVLIDEVLTPDSSRFWDTEKYQVGKSQSSLDKQYLRDWLIDNGLKGKDGVSMPADVVDRTRQGYVEAYERLTGQKWGGLRVLLVGNGGREHALAWKLSQSPTVSQLFVCPGNGGTSSLAKTTNLSTVSASNFEDLATFAKSNNIDLLIPGPEQPLVDGIVDFFAKHAPKVKSFGPSAKAAHMEGSKTFSKDFMKKYNIPTARYENFDDYEAARKYLDSIDHNVVVKASGLAAGKGVIIPANKEEAHKAIKEVMLDKAFGDAGNEVVIEEFLEGDEISILSFCDGNSFKSLPPAQDHKRIFEGDKGPNTGGMGTYAPAPTKIVTQKIMEQIDDTVLRPTIEGMKKDGYPFIGCLFTGYMITKDGPRLLEYNVRFGDPETQSLMALLDSDLAEILMASAEGRLHQVDVKVSKKCAATVVVAAGGYPDSYKKGTHMSIEAVPSDVVLFHAGTVLNDGELKTSGGRVIASTATAETLEKAIAKAYVGVKSINFEGMQFRKDIGARAL</sequence>
<comment type="catalytic activity">
    <reaction evidence="16">
        <text>2-formamido-N(1)-(5-O-phospho-beta-D-ribosyl)acetamidine + ATP = 5-amino-1-(5-phospho-beta-D-ribosyl)imidazole + ADP + phosphate + H(+)</text>
        <dbReference type="Rhea" id="RHEA:23032"/>
        <dbReference type="ChEBI" id="CHEBI:15378"/>
        <dbReference type="ChEBI" id="CHEBI:30616"/>
        <dbReference type="ChEBI" id="CHEBI:43474"/>
        <dbReference type="ChEBI" id="CHEBI:137981"/>
        <dbReference type="ChEBI" id="CHEBI:147287"/>
        <dbReference type="ChEBI" id="CHEBI:456216"/>
        <dbReference type="EC" id="6.3.3.1"/>
    </reaction>
</comment>
<evidence type="ECO:0000256" key="3">
    <source>
        <dbReference type="ARBA" id="ARBA00010190"/>
    </source>
</evidence>
<dbReference type="AlphaFoldDB" id="A0A6A6U3W6"/>
<dbReference type="Gene3D" id="3.30.470.20">
    <property type="entry name" value="ATP-grasp fold, B domain"/>
    <property type="match status" value="2"/>
</dbReference>
<evidence type="ECO:0000256" key="12">
    <source>
        <dbReference type="ARBA" id="ARBA00030409"/>
    </source>
</evidence>